<protein>
    <submittedName>
        <fullName evidence="2">Uncharacterized protein</fullName>
    </submittedName>
</protein>
<evidence type="ECO:0000313" key="2">
    <source>
        <dbReference type="EMBL" id="EYB99398.1"/>
    </source>
</evidence>
<evidence type="ECO:0000256" key="1">
    <source>
        <dbReference type="SAM" id="Phobius"/>
    </source>
</evidence>
<evidence type="ECO:0000313" key="3">
    <source>
        <dbReference type="Proteomes" id="UP000024635"/>
    </source>
</evidence>
<feature type="transmembrane region" description="Helical" evidence="1">
    <location>
        <begin position="82"/>
        <end position="102"/>
    </location>
</feature>
<keyword evidence="1" id="KW-0812">Transmembrane</keyword>
<accession>A0A016T8T0</accession>
<dbReference type="AlphaFoldDB" id="A0A016T8T0"/>
<sequence length="115" mass="13247">MLMENQVAFHDVIQDFQKHRNGMRVMAAFLCLSLIFEIISLVWNFVTLLVNFLSSKTSRSSTFLIFSCACCWKQHIIHPLLLLSFLCSIFLLVTIIASLVTYGGKIRELLFFLLL</sequence>
<reference evidence="3" key="1">
    <citation type="journal article" date="2015" name="Nat. Genet.">
        <title>The genome and transcriptome of the zoonotic hookworm Ancylostoma ceylanicum identify infection-specific gene families.</title>
        <authorList>
            <person name="Schwarz E.M."/>
            <person name="Hu Y."/>
            <person name="Antoshechkin I."/>
            <person name="Miller M.M."/>
            <person name="Sternberg P.W."/>
            <person name="Aroian R.V."/>
        </authorList>
    </citation>
    <scope>NUCLEOTIDE SEQUENCE</scope>
    <source>
        <strain evidence="3">HY135</strain>
    </source>
</reference>
<keyword evidence="1" id="KW-1133">Transmembrane helix</keyword>
<comment type="caution">
    <text evidence="2">The sequence shown here is derived from an EMBL/GenBank/DDBJ whole genome shotgun (WGS) entry which is preliminary data.</text>
</comment>
<keyword evidence="1" id="KW-0472">Membrane</keyword>
<dbReference type="EMBL" id="JARK01001458">
    <property type="protein sequence ID" value="EYB99398.1"/>
    <property type="molecule type" value="Genomic_DNA"/>
</dbReference>
<organism evidence="2 3">
    <name type="scientific">Ancylostoma ceylanicum</name>
    <dbReference type="NCBI Taxonomy" id="53326"/>
    <lineage>
        <taxon>Eukaryota</taxon>
        <taxon>Metazoa</taxon>
        <taxon>Ecdysozoa</taxon>
        <taxon>Nematoda</taxon>
        <taxon>Chromadorea</taxon>
        <taxon>Rhabditida</taxon>
        <taxon>Rhabditina</taxon>
        <taxon>Rhabditomorpha</taxon>
        <taxon>Strongyloidea</taxon>
        <taxon>Ancylostomatidae</taxon>
        <taxon>Ancylostomatinae</taxon>
        <taxon>Ancylostoma</taxon>
    </lineage>
</organism>
<gene>
    <name evidence="2" type="primary">Acey_s0122.g1031</name>
    <name evidence="2" type="ORF">Y032_0122g1031</name>
</gene>
<feature type="transmembrane region" description="Helical" evidence="1">
    <location>
        <begin position="25"/>
        <end position="46"/>
    </location>
</feature>
<dbReference type="Proteomes" id="UP000024635">
    <property type="component" value="Unassembled WGS sequence"/>
</dbReference>
<name>A0A016T8T0_9BILA</name>
<keyword evidence="3" id="KW-1185">Reference proteome</keyword>
<proteinExistence type="predicted"/>